<accession>A0AAE9XDK5</accession>
<proteinExistence type="predicted"/>
<keyword evidence="1" id="KW-0472">Membrane</keyword>
<keyword evidence="1" id="KW-0812">Transmembrane</keyword>
<evidence type="ECO:0000256" key="1">
    <source>
        <dbReference type="SAM" id="Phobius"/>
    </source>
</evidence>
<dbReference type="Proteomes" id="UP001179600">
    <property type="component" value="Chromosome"/>
</dbReference>
<feature type="transmembrane region" description="Helical" evidence="1">
    <location>
        <begin position="98"/>
        <end position="116"/>
    </location>
</feature>
<protein>
    <submittedName>
        <fullName evidence="2">Uncharacterized protein</fullName>
    </submittedName>
</protein>
<feature type="transmembrane region" description="Helical" evidence="1">
    <location>
        <begin position="76"/>
        <end position="92"/>
    </location>
</feature>
<evidence type="ECO:0000313" key="2">
    <source>
        <dbReference type="EMBL" id="WCG22153.1"/>
    </source>
</evidence>
<evidence type="ECO:0000313" key="3">
    <source>
        <dbReference type="Proteomes" id="UP001179600"/>
    </source>
</evidence>
<dbReference type="RefSeq" id="WP_248852482.1">
    <property type="nucleotide sequence ID" value="NZ_CP097045.1"/>
</dbReference>
<gene>
    <name evidence="2" type="ORF">PML95_07050</name>
</gene>
<reference evidence="2" key="1">
    <citation type="submission" date="2023-01" db="EMBL/GenBank/DDBJ databases">
        <title>Oxazolidinone resistance genes in florfenicol resistant enterococci from beef cattle and veal calves at slaughter.</title>
        <authorList>
            <person name="Biggel M."/>
        </authorList>
    </citation>
    <scope>NUCLEOTIDE SEQUENCE</scope>
    <source>
        <strain evidence="2">K204-1</strain>
    </source>
</reference>
<name>A0AAE9XDK5_9ENTE</name>
<dbReference type="AlphaFoldDB" id="A0AAE9XDK5"/>
<keyword evidence="1" id="KW-1133">Transmembrane helix</keyword>
<dbReference type="EMBL" id="CP116507">
    <property type="protein sequence ID" value="WCG22153.1"/>
    <property type="molecule type" value="Genomic_DNA"/>
</dbReference>
<sequence>MKINLKRKAGYMGIGSAINVLKNNQKVATISPEETIEVDVESGDKLQVVYGILKSEVFDVTEEHQDRTFDVHMNPVVFNFYVTYFTLIFIIPLLFKSWVFAIALVAFYGVFIWLMGKKFYIMEEVAEK</sequence>
<organism evidence="2 3">
    <name type="scientific">Vagococcus lutrae</name>
    <dbReference type="NCBI Taxonomy" id="81947"/>
    <lineage>
        <taxon>Bacteria</taxon>
        <taxon>Bacillati</taxon>
        <taxon>Bacillota</taxon>
        <taxon>Bacilli</taxon>
        <taxon>Lactobacillales</taxon>
        <taxon>Enterococcaceae</taxon>
        <taxon>Vagococcus</taxon>
    </lineage>
</organism>